<feature type="compositionally biased region" description="Low complexity" evidence="1">
    <location>
        <begin position="99"/>
        <end position="110"/>
    </location>
</feature>
<sequence length="131" mass="14363">MSAVLITAADKCHILTLSKHVITASSTNRRAPHHARMSSLQSTHQLLHSGTATRYHHTTHHTPAFLLLASASIDLPRDARQHRLSHLRPSRATFTPLQHAPSGAHSPSHSVITSYFGQLDDDTSAVRQKTS</sequence>
<evidence type="ECO:0000313" key="2">
    <source>
        <dbReference type="EMBL" id="KAK9081004.1"/>
    </source>
</evidence>
<organism evidence="2 3">
    <name type="scientific">Stephania yunnanensis</name>
    <dbReference type="NCBI Taxonomy" id="152371"/>
    <lineage>
        <taxon>Eukaryota</taxon>
        <taxon>Viridiplantae</taxon>
        <taxon>Streptophyta</taxon>
        <taxon>Embryophyta</taxon>
        <taxon>Tracheophyta</taxon>
        <taxon>Spermatophyta</taxon>
        <taxon>Magnoliopsida</taxon>
        <taxon>Ranunculales</taxon>
        <taxon>Menispermaceae</taxon>
        <taxon>Menispermoideae</taxon>
        <taxon>Cissampelideae</taxon>
        <taxon>Stephania</taxon>
    </lineage>
</organism>
<comment type="caution">
    <text evidence="2">The sequence shown here is derived from an EMBL/GenBank/DDBJ whole genome shotgun (WGS) entry which is preliminary data.</text>
</comment>
<dbReference type="AlphaFoldDB" id="A0AAP0DU00"/>
<name>A0AAP0DU00_9MAGN</name>
<proteinExistence type="predicted"/>
<accession>A0AAP0DU00</accession>
<evidence type="ECO:0000313" key="3">
    <source>
        <dbReference type="Proteomes" id="UP001420932"/>
    </source>
</evidence>
<evidence type="ECO:0000256" key="1">
    <source>
        <dbReference type="SAM" id="MobiDB-lite"/>
    </source>
</evidence>
<dbReference type="EMBL" id="JBBNAF010000058">
    <property type="protein sequence ID" value="KAK9081004.1"/>
    <property type="molecule type" value="Genomic_DNA"/>
</dbReference>
<dbReference type="Proteomes" id="UP001420932">
    <property type="component" value="Unassembled WGS sequence"/>
</dbReference>
<keyword evidence="3" id="KW-1185">Reference proteome</keyword>
<gene>
    <name evidence="2" type="ORF">Syun_030684</name>
</gene>
<reference evidence="2 3" key="1">
    <citation type="submission" date="2024-01" db="EMBL/GenBank/DDBJ databases">
        <title>Genome assemblies of Stephania.</title>
        <authorList>
            <person name="Yang L."/>
        </authorList>
    </citation>
    <scope>NUCLEOTIDE SEQUENCE [LARGE SCALE GENOMIC DNA]</scope>
    <source>
        <strain evidence="2">YNDBR</strain>
        <tissue evidence="2">Leaf</tissue>
    </source>
</reference>
<feature type="region of interest" description="Disordered" evidence="1">
    <location>
        <begin position="83"/>
        <end position="110"/>
    </location>
</feature>
<protein>
    <submittedName>
        <fullName evidence="2">Uncharacterized protein</fullName>
    </submittedName>
</protein>